<comment type="subcellular location">
    <subcellularLocation>
        <location evidence="1">Cell membrane</location>
        <topology evidence="1">Multi-pass membrane protein</topology>
    </subcellularLocation>
</comment>
<dbReference type="InterPro" id="IPR000522">
    <property type="entry name" value="ABC_transptr_permease_BtuC"/>
</dbReference>
<sequence>MRDAAASAQVSAASRIVGPVLRLGTGIALPLSRRSLAVGFLLVVAVLVGGCATLTMGGLGIEPSRLFVALFGGAEDGKQAFVLGTLRGPRLVVAVGAGAALGLSGALFQSVTRNPLGSPDVIGVSAGAGAGAALFGLLLPGAASIPLGSVLGAAAAVGLVALGTGTGFGNPLRMILAGIGVSAMAAAFTHYVVYLVARDQATMLSAYLNGSLEARSWEHAAIIGTVLAVCAIPLALLSVPLALSEMGDDVAQGLGSPAVSTRRRAVLLSVILAGGAVAVAGPIAFIALTAPHIARRLAASGRPQLLLSGLTGAVLLVAADLVAQQAPWAKALPVGILTLAIGGVYLGLLLVHEFRKGQA</sequence>
<keyword evidence="3" id="KW-0813">Transport</keyword>
<evidence type="ECO:0000256" key="5">
    <source>
        <dbReference type="ARBA" id="ARBA00022692"/>
    </source>
</evidence>
<dbReference type="PANTHER" id="PTHR30472:SF24">
    <property type="entry name" value="FERRIC ENTEROBACTIN TRANSPORT SYSTEM PERMEASE PROTEIN FEPG"/>
    <property type="match status" value="1"/>
</dbReference>
<dbReference type="EMBL" id="FUHW01000022">
    <property type="protein sequence ID" value="SJM58885.1"/>
    <property type="molecule type" value="Genomic_DNA"/>
</dbReference>
<dbReference type="Proteomes" id="UP000195913">
    <property type="component" value="Unassembled WGS sequence"/>
</dbReference>
<feature type="transmembrane region" description="Helical" evidence="8">
    <location>
        <begin position="332"/>
        <end position="351"/>
    </location>
</feature>
<dbReference type="Pfam" id="PF01032">
    <property type="entry name" value="FecCD"/>
    <property type="match status" value="1"/>
</dbReference>
<dbReference type="AlphaFoldDB" id="A0A1R4FSJ4"/>
<proteinExistence type="inferred from homology"/>
<feature type="transmembrane region" description="Helical" evidence="8">
    <location>
        <begin position="91"/>
        <end position="109"/>
    </location>
</feature>
<evidence type="ECO:0000256" key="7">
    <source>
        <dbReference type="ARBA" id="ARBA00023136"/>
    </source>
</evidence>
<comment type="similarity">
    <text evidence="2">Belongs to the binding-protein-dependent transport system permease family. FecCD subfamily.</text>
</comment>
<feature type="transmembrane region" description="Helical" evidence="8">
    <location>
        <begin position="217"/>
        <end position="239"/>
    </location>
</feature>
<feature type="transmembrane region" description="Helical" evidence="8">
    <location>
        <begin position="38"/>
        <end position="61"/>
    </location>
</feature>
<name>A0A1R4FSJ4_9MICC</name>
<keyword evidence="7 8" id="KW-0472">Membrane</keyword>
<keyword evidence="4" id="KW-1003">Cell membrane</keyword>
<evidence type="ECO:0000256" key="3">
    <source>
        <dbReference type="ARBA" id="ARBA00022448"/>
    </source>
</evidence>
<evidence type="ECO:0000256" key="2">
    <source>
        <dbReference type="ARBA" id="ARBA00007935"/>
    </source>
</evidence>
<feature type="transmembrane region" description="Helical" evidence="8">
    <location>
        <begin position="147"/>
        <end position="168"/>
    </location>
</feature>
<feature type="transmembrane region" description="Helical" evidence="8">
    <location>
        <begin position="121"/>
        <end position="140"/>
    </location>
</feature>
<evidence type="ECO:0000313" key="10">
    <source>
        <dbReference type="Proteomes" id="UP000195913"/>
    </source>
</evidence>
<keyword evidence="10" id="KW-1185">Reference proteome</keyword>
<dbReference type="GO" id="GO:0005886">
    <property type="term" value="C:plasma membrane"/>
    <property type="evidence" value="ECO:0007669"/>
    <property type="project" value="UniProtKB-SubCell"/>
</dbReference>
<evidence type="ECO:0000256" key="4">
    <source>
        <dbReference type="ARBA" id="ARBA00022475"/>
    </source>
</evidence>
<dbReference type="SUPFAM" id="SSF81345">
    <property type="entry name" value="ABC transporter involved in vitamin B12 uptake, BtuC"/>
    <property type="match status" value="1"/>
</dbReference>
<dbReference type="GO" id="GO:0022857">
    <property type="term" value="F:transmembrane transporter activity"/>
    <property type="evidence" value="ECO:0007669"/>
    <property type="project" value="InterPro"/>
</dbReference>
<feature type="transmembrane region" description="Helical" evidence="8">
    <location>
        <begin position="266"/>
        <end position="293"/>
    </location>
</feature>
<keyword evidence="5 8" id="KW-0812">Transmembrane</keyword>
<evidence type="ECO:0000256" key="6">
    <source>
        <dbReference type="ARBA" id="ARBA00022989"/>
    </source>
</evidence>
<dbReference type="GO" id="GO:0033214">
    <property type="term" value="P:siderophore-iron import into cell"/>
    <property type="evidence" value="ECO:0007669"/>
    <property type="project" value="TreeGrafter"/>
</dbReference>
<dbReference type="InterPro" id="IPR037294">
    <property type="entry name" value="ABC_BtuC-like"/>
</dbReference>
<dbReference type="PANTHER" id="PTHR30472">
    <property type="entry name" value="FERRIC ENTEROBACTIN TRANSPORT SYSTEM PERMEASE PROTEIN"/>
    <property type="match status" value="1"/>
</dbReference>
<organism evidence="9 10">
    <name type="scientific">Arthrobacter rhombi</name>
    <dbReference type="NCBI Taxonomy" id="71253"/>
    <lineage>
        <taxon>Bacteria</taxon>
        <taxon>Bacillati</taxon>
        <taxon>Actinomycetota</taxon>
        <taxon>Actinomycetes</taxon>
        <taxon>Micrococcales</taxon>
        <taxon>Micrococcaceae</taxon>
        <taxon>Arthrobacter</taxon>
    </lineage>
</organism>
<feature type="transmembrane region" description="Helical" evidence="8">
    <location>
        <begin position="174"/>
        <end position="197"/>
    </location>
</feature>
<accession>A0A1R4FSJ4</accession>
<evidence type="ECO:0000313" key="9">
    <source>
        <dbReference type="EMBL" id="SJM58885.1"/>
    </source>
</evidence>
<evidence type="ECO:0000256" key="8">
    <source>
        <dbReference type="SAM" id="Phobius"/>
    </source>
</evidence>
<protein>
    <submittedName>
        <fullName evidence="9">ABC-type Fe3+-siderophore transport system, permease 2 component</fullName>
    </submittedName>
</protein>
<reference evidence="9 10" key="1">
    <citation type="submission" date="2017-02" db="EMBL/GenBank/DDBJ databases">
        <authorList>
            <person name="Peterson S.W."/>
        </authorList>
    </citation>
    <scope>NUCLEOTIDE SEQUENCE [LARGE SCALE GENOMIC DNA]</scope>
    <source>
        <strain evidence="9 10">B Ar 00.02</strain>
    </source>
</reference>
<dbReference type="CDD" id="cd06550">
    <property type="entry name" value="TM_ABC_iron-siderophores_like"/>
    <property type="match status" value="1"/>
</dbReference>
<dbReference type="Gene3D" id="1.10.3470.10">
    <property type="entry name" value="ABC transporter involved in vitamin B12 uptake, BtuC"/>
    <property type="match status" value="1"/>
</dbReference>
<keyword evidence="6 8" id="KW-1133">Transmembrane helix</keyword>
<gene>
    <name evidence="9" type="ORF">FM101_05550</name>
</gene>
<evidence type="ECO:0000256" key="1">
    <source>
        <dbReference type="ARBA" id="ARBA00004651"/>
    </source>
</evidence>